<accession>A0A318ZGW3</accession>
<dbReference type="EMBL" id="KZ821231">
    <property type="protein sequence ID" value="PYH45604.1"/>
    <property type="molecule type" value="Genomic_DNA"/>
</dbReference>
<dbReference type="STRING" id="1450539.A0A318ZGW3"/>
<dbReference type="InterPro" id="IPR052078">
    <property type="entry name" value="Trehalose_Metab_GTase"/>
</dbReference>
<dbReference type="AlphaFoldDB" id="A0A318ZGW3"/>
<dbReference type="GeneID" id="37073885"/>
<feature type="domain" description="Trehalose synthase N-terminal" evidence="1">
    <location>
        <begin position="242"/>
        <end position="392"/>
    </location>
</feature>
<dbReference type="OrthoDB" id="937291at2759"/>
<dbReference type="Pfam" id="PF21269">
    <property type="entry name" value="TreT_GT1"/>
    <property type="match status" value="1"/>
</dbReference>
<evidence type="ECO:0000313" key="3">
    <source>
        <dbReference type="Proteomes" id="UP000248349"/>
    </source>
</evidence>
<keyword evidence="3" id="KW-1185">Reference proteome</keyword>
<dbReference type="Gene3D" id="3.40.50.2000">
    <property type="entry name" value="Glycogen Phosphorylase B"/>
    <property type="match status" value="2"/>
</dbReference>
<dbReference type="PANTHER" id="PTHR47779:SF2">
    <property type="entry name" value="SHOCK TREHALOSE SYNTHASE, PUTATIVE (AFU_ORTHOLOGUE AFUA_5G14780)-RELATED"/>
    <property type="match status" value="1"/>
</dbReference>
<dbReference type="InterPro" id="IPR049438">
    <property type="entry name" value="TreT_GT1"/>
</dbReference>
<dbReference type="PANTHER" id="PTHR47779">
    <property type="entry name" value="SYNTHASE (CCG-9), PUTATIVE (AFU_ORTHOLOGUE AFUA_3G12100)-RELATED"/>
    <property type="match status" value="1"/>
</dbReference>
<evidence type="ECO:0000259" key="1">
    <source>
        <dbReference type="Pfam" id="PF21269"/>
    </source>
</evidence>
<evidence type="ECO:0000313" key="2">
    <source>
        <dbReference type="EMBL" id="PYH45604.1"/>
    </source>
</evidence>
<dbReference type="RefSeq" id="XP_025431586.1">
    <property type="nucleotide sequence ID" value="XM_025572657.1"/>
</dbReference>
<sequence>MLKHGYSHLPPTQDRERSWSGQAAQLTYAGFSDLVTNEQGTLAIVIAIRDATHLVDFFTYQFSPLEASSPTTPSRESTRGLLAHLHGYSQKHQEKLVAVGLSEDLERRCPGLCSLLWRDLDALPLVLKHQDHARRPEEPGDLCVFTSWEEKTPDEQADSMARKCLRSFGVGHLIHNQIHANGMVDVDKSFCVRFAAADDYRRTVSEELWGLTRALAQDLVARKVKMAFFSMTCQGKPDVHTRHALVRLCHILGVDVKWYVPKPRPNIQQLIRKMEDIMEGLADPAVDFETEDQLQILEFAYENARRHWLGDHGPLRGRHQGGADVVVIDSAPLLTLALLAKQHDPERPVVFENRLHAPSDVLSQHPALAQVRAWRFVQARLEHVDSLITTLPRELAPGLMAEEKVGYILPSVDQLDGLNKAMTDSDMSFYGQELNSSCRTLGTPGIQYPKEQYILSLSQLRPGDGTLALLDAYATFCRSFLQQQTNNTTDTTTDNNNHSTHTFPKLLICHHGPSRSPENSPQYEALLSHIHTHMPPSVASRVCIIQLSAQDQMWNTLLSNAHVVVQLALCQGIPEVLVWAMRKHRPLITVAEGGLVCAFAGTGGIGGTEMLRLVDSPSDVHAVSRHLDRVFADREVSQRMTQAPSREECLSEAATTVGNAACWMFLASRMSRDKAFQARGRNVAELVRLDGLAAE</sequence>
<name>A0A318ZGW3_9EURO</name>
<organism evidence="2 3">
    <name type="scientific">Aspergillus saccharolyticus JOP 1030-1</name>
    <dbReference type="NCBI Taxonomy" id="1450539"/>
    <lineage>
        <taxon>Eukaryota</taxon>
        <taxon>Fungi</taxon>
        <taxon>Dikarya</taxon>
        <taxon>Ascomycota</taxon>
        <taxon>Pezizomycotina</taxon>
        <taxon>Eurotiomycetes</taxon>
        <taxon>Eurotiomycetidae</taxon>
        <taxon>Eurotiales</taxon>
        <taxon>Aspergillaceae</taxon>
        <taxon>Aspergillus</taxon>
        <taxon>Aspergillus subgen. Circumdati</taxon>
    </lineage>
</organism>
<protein>
    <recommendedName>
        <fullName evidence="1">Trehalose synthase N-terminal domain-containing protein</fullName>
    </recommendedName>
</protein>
<proteinExistence type="predicted"/>
<dbReference type="Proteomes" id="UP000248349">
    <property type="component" value="Unassembled WGS sequence"/>
</dbReference>
<reference evidence="2 3" key="1">
    <citation type="submission" date="2016-12" db="EMBL/GenBank/DDBJ databases">
        <title>The genomes of Aspergillus section Nigri reveals drivers in fungal speciation.</title>
        <authorList>
            <consortium name="DOE Joint Genome Institute"/>
            <person name="Vesth T.C."/>
            <person name="Nybo J."/>
            <person name="Theobald S."/>
            <person name="Brandl J."/>
            <person name="Frisvad J.C."/>
            <person name="Nielsen K.F."/>
            <person name="Lyhne E.K."/>
            <person name="Kogle M.E."/>
            <person name="Kuo A."/>
            <person name="Riley R."/>
            <person name="Clum A."/>
            <person name="Nolan M."/>
            <person name="Lipzen A."/>
            <person name="Salamov A."/>
            <person name="Henrissat B."/>
            <person name="Wiebenga A."/>
            <person name="De Vries R.P."/>
            <person name="Grigoriev I.V."/>
            <person name="Mortensen U.H."/>
            <person name="Andersen M.R."/>
            <person name="Baker S.E."/>
        </authorList>
    </citation>
    <scope>NUCLEOTIDE SEQUENCE [LARGE SCALE GENOMIC DNA]</scope>
    <source>
        <strain evidence="2 3">JOP 1030-1</strain>
    </source>
</reference>
<gene>
    <name evidence="2" type="ORF">BP01DRAFT_318946</name>
</gene>